<dbReference type="EMBL" id="QDKL01000002">
    <property type="protein sequence ID" value="RZF21267.1"/>
    <property type="molecule type" value="Genomic_DNA"/>
</dbReference>
<name>A0ABY0IF53_9BACT</name>
<dbReference type="Pfam" id="PF25225">
    <property type="entry name" value="DUF7843"/>
    <property type="match status" value="1"/>
</dbReference>
<dbReference type="InterPro" id="IPR057165">
    <property type="entry name" value="DUF7843"/>
</dbReference>
<comment type="caution">
    <text evidence="4">The sequence shown here is derived from an EMBL/GenBank/DDBJ whole genome shotgun (WGS) entry which is preliminary data.</text>
</comment>
<evidence type="ECO:0000259" key="2">
    <source>
        <dbReference type="Pfam" id="PF25222"/>
    </source>
</evidence>
<evidence type="ECO:0000259" key="1">
    <source>
        <dbReference type="Pfam" id="PF13387"/>
    </source>
</evidence>
<keyword evidence="5" id="KW-1185">Reference proteome</keyword>
<feature type="domain" description="Lnb N-terminal periplasmic" evidence="1">
    <location>
        <begin position="119"/>
        <end position="287"/>
    </location>
</feature>
<dbReference type="InterPro" id="IPR025178">
    <property type="entry name" value="Lnb_N"/>
</dbReference>
<feature type="domain" description="DUF7840" evidence="2">
    <location>
        <begin position="400"/>
        <end position="609"/>
    </location>
</feature>
<evidence type="ECO:0000313" key="4">
    <source>
        <dbReference type="EMBL" id="RZF21267.1"/>
    </source>
</evidence>
<dbReference type="Pfam" id="PF13387">
    <property type="entry name" value="Lnb_N"/>
    <property type="match status" value="1"/>
</dbReference>
<feature type="domain" description="DUF7843" evidence="3">
    <location>
        <begin position="28"/>
        <end position="100"/>
    </location>
</feature>
<dbReference type="RefSeq" id="WP_114706334.1">
    <property type="nucleotide sequence ID" value="NZ_QDKL01000002.1"/>
</dbReference>
<dbReference type="Proteomes" id="UP000443582">
    <property type="component" value="Unassembled WGS sequence"/>
</dbReference>
<evidence type="ECO:0000313" key="5">
    <source>
        <dbReference type="Proteomes" id="UP000443582"/>
    </source>
</evidence>
<protein>
    <submittedName>
        <fullName evidence="4">DUF4105 domain-containing protein</fullName>
    </submittedName>
</protein>
<reference evidence="5" key="1">
    <citation type="journal article" date="2019" name="Int. J. Syst. Evol. Microbiol.">
        <title>Halobacteriovorax valvorus sp. nov., a novel prokaryotic predator isolated from coastal seawater of China.</title>
        <authorList>
            <person name="Chen M.-X."/>
        </authorList>
    </citation>
    <scope>NUCLEOTIDE SEQUENCE [LARGE SCALE GENOMIC DNA]</scope>
    <source>
        <strain evidence="5">BL9</strain>
    </source>
</reference>
<evidence type="ECO:0000259" key="3">
    <source>
        <dbReference type="Pfam" id="PF25225"/>
    </source>
</evidence>
<gene>
    <name evidence="4" type="ORF">DAY19_06175</name>
</gene>
<accession>A0ABY0IF53</accession>
<organism evidence="4 5">
    <name type="scientific">Halobacteriovorax vibrionivorans</name>
    <dbReference type="NCBI Taxonomy" id="2152716"/>
    <lineage>
        <taxon>Bacteria</taxon>
        <taxon>Pseudomonadati</taxon>
        <taxon>Bdellovibrionota</taxon>
        <taxon>Bacteriovoracia</taxon>
        <taxon>Bacteriovoracales</taxon>
        <taxon>Halobacteriovoraceae</taxon>
        <taxon>Halobacteriovorax</taxon>
    </lineage>
</organism>
<proteinExistence type="predicted"/>
<dbReference type="InterPro" id="IPR057162">
    <property type="entry name" value="DUF7840"/>
</dbReference>
<dbReference type="Pfam" id="PF25222">
    <property type="entry name" value="DUF7840"/>
    <property type="match status" value="1"/>
</dbReference>
<sequence length="619" mass="72591">MLKQVIIIISLLILGPYTYGQQSNIEFSSQFLSLMRYQKTLFGGYQSAVKSKEYFLAKDGMTNPTSELNASIREITSPPIKDMNKHPKCLFPARVKFLKKYKKIPSSINLKDCEVYQAFVKKLSVDSVSLIFSSYFIEKPASTFGHTFLRLRSKTSIKQNNDLLDYGVDFSAQVDTVNPIVYGYKGITGGFKGEFTLMPYYVKVKEYNDMESRDLWDYELNLSDNEVDYFQAHLYEMNRAYFDYYYLSENCSYHILAFLDAIKPEWKLLEELGIAVPPVDTVYALYKNDEIIRNVKFRPASYTKINLNIKNMDKYQSSLFQNLINKRYQLSEIKNNESDIFVLDTYNLYVDFENAEVDTTTTLANKEKLEYRKQKFQINKARSKLTARPKQISYQEVYDKAPHKGHLTGRFDIRNNVDTNGDYLQIGWRGALHDKLDTPNGFLPMSTTELFSLEFTYNKYQDQQFRLSEVRLANIEAYRPVRSFANNISFQLEVGYKEREMFSNRNLSPYLDLNIGQVYGSDSFIFGLLAATQNAYIYNSNLDYILSYGPKLFFVYSHDKYSIHSSYQYLFRNQSKFNKTQEVEFESRYHLNKKMSFKIGYEYLDKFYQQGYAGLNLFY</sequence>